<dbReference type="GO" id="GO:0008199">
    <property type="term" value="F:ferric iron binding"/>
    <property type="evidence" value="ECO:0007669"/>
    <property type="project" value="InterPro"/>
</dbReference>
<dbReference type="InterPro" id="IPR050770">
    <property type="entry name" value="Intradiol_RC_Dioxygenase"/>
</dbReference>
<organism evidence="5 6">
    <name type="scientific">Actinomadura madurae</name>
    <dbReference type="NCBI Taxonomy" id="1993"/>
    <lineage>
        <taxon>Bacteria</taxon>
        <taxon>Bacillati</taxon>
        <taxon>Actinomycetota</taxon>
        <taxon>Actinomycetes</taxon>
        <taxon>Streptosporangiales</taxon>
        <taxon>Thermomonosporaceae</taxon>
        <taxon>Actinomadura</taxon>
    </lineage>
</organism>
<dbReference type="STRING" id="1993.SAMN04489713_111160"/>
<keyword evidence="2 5" id="KW-0223">Dioxygenase</keyword>
<dbReference type="InParanoid" id="A0A1I5M4H6"/>
<dbReference type="SUPFAM" id="SSF49482">
    <property type="entry name" value="Aromatic compound dioxygenase"/>
    <property type="match status" value="1"/>
</dbReference>
<evidence type="ECO:0000256" key="3">
    <source>
        <dbReference type="ARBA" id="ARBA00023002"/>
    </source>
</evidence>
<keyword evidence="3" id="KW-0560">Oxidoreductase</keyword>
<name>A0A1I5M4H6_9ACTN</name>
<dbReference type="RefSeq" id="WP_021591753.1">
    <property type="nucleotide sequence ID" value="NZ_CP083237.1"/>
</dbReference>
<protein>
    <submittedName>
        <fullName evidence="5">Protocatechuate 3,4-dioxygenase beta subunit</fullName>
    </submittedName>
</protein>
<evidence type="ECO:0000259" key="4">
    <source>
        <dbReference type="PROSITE" id="PS00083"/>
    </source>
</evidence>
<sequence length="232" mass="25762">MDTEHFIDADPPYLHPEYKNTVLRAPDRRLVRLPREWFHHSPGPVFGRVPVAPGDNDLTAQHSGTPIGHVIVLSGRLLDSDGRGVPGALIEIWQANGAGRYVDHADPGLMPLDPNFTGAGRTITDSTGRYGFRTIKPAPYPARYRGMYRPAHIHFSVCGPDLSSRLVTQCYFEGDPLLRNDPVVRAIPDPRGIDRLTAKLNWDATEPGGVGSALAYDWDIVLRGRMMTPWEH</sequence>
<dbReference type="PANTHER" id="PTHR33711:SF10">
    <property type="entry name" value="INTRADIOL RING-CLEAVAGE DIOXYGENASES DOMAIN-CONTAINING PROTEIN"/>
    <property type="match status" value="1"/>
</dbReference>
<dbReference type="OrthoDB" id="9805815at2"/>
<dbReference type="Proteomes" id="UP000183413">
    <property type="component" value="Unassembled WGS sequence"/>
</dbReference>
<evidence type="ECO:0000313" key="5">
    <source>
        <dbReference type="EMBL" id="SFP04504.1"/>
    </source>
</evidence>
<dbReference type="PANTHER" id="PTHR33711">
    <property type="entry name" value="DIOXYGENASE, PUTATIVE (AFU_ORTHOLOGUE AFUA_2G02910)-RELATED"/>
    <property type="match status" value="1"/>
</dbReference>
<evidence type="ECO:0000313" key="6">
    <source>
        <dbReference type="Proteomes" id="UP000183413"/>
    </source>
</evidence>
<dbReference type="InterPro" id="IPR000627">
    <property type="entry name" value="Intradiol_dOase_C"/>
</dbReference>
<evidence type="ECO:0000256" key="2">
    <source>
        <dbReference type="ARBA" id="ARBA00022964"/>
    </source>
</evidence>
<feature type="domain" description="Intradiol ring-cleavage dioxygenases" evidence="4">
    <location>
        <begin position="73"/>
        <end position="101"/>
    </location>
</feature>
<evidence type="ECO:0000256" key="1">
    <source>
        <dbReference type="ARBA" id="ARBA00007825"/>
    </source>
</evidence>
<dbReference type="InterPro" id="IPR024756">
    <property type="entry name" value="PCDO_beta_N"/>
</dbReference>
<dbReference type="GO" id="GO:0016702">
    <property type="term" value="F:oxidoreductase activity, acting on single donors with incorporation of molecular oxygen, incorporation of two atoms of oxygen"/>
    <property type="evidence" value="ECO:0007669"/>
    <property type="project" value="InterPro"/>
</dbReference>
<dbReference type="Pfam" id="PF00775">
    <property type="entry name" value="Dioxygenase_C"/>
    <property type="match status" value="1"/>
</dbReference>
<accession>A0A1I5M4H6</accession>
<keyword evidence="6" id="KW-1185">Reference proteome</keyword>
<dbReference type="PROSITE" id="PS00083">
    <property type="entry name" value="INTRADIOL_DIOXYGENAS"/>
    <property type="match status" value="1"/>
</dbReference>
<comment type="similarity">
    <text evidence="1">Belongs to the intradiol ring-cleavage dioxygenase family.</text>
</comment>
<gene>
    <name evidence="5" type="ORF">SAMN04489713_111160</name>
</gene>
<dbReference type="GeneID" id="99653124"/>
<dbReference type="eggNOG" id="COG3485">
    <property type="taxonomic scope" value="Bacteria"/>
</dbReference>
<dbReference type="InterPro" id="IPR015889">
    <property type="entry name" value="Intradiol_dOase_core"/>
</dbReference>
<dbReference type="Pfam" id="PF12391">
    <property type="entry name" value="PCDO_beta_N"/>
    <property type="match status" value="1"/>
</dbReference>
<reference evidence="5 6" key="1">
    <citation type="submission" date="2016-10" db="EMBL/GenBank/DDBJ databases">
        <authorList>
            <person name="de Groot N.N."/>
        </authorList>
    </citation>
    <scope>NUCLEOTIDE SEQUENCE [LARGE SCALE GENOMIC DNA]</scope>
    <source>
        <strain evidence="5 6">DSM 43067</strain>
    </source>
</reference>
<proteinExistence type="inferred from homology"/>
<dbReference type="AlphaFoldDB" id="A0A1I5M4H6"/>
<dbReference type="EMBL" id="FOVH01000011">
    <property type="protein sequence ID" value="SFP04504.1"/>
    <property type="molecule type" value="Genomic_DNA"/>
</dbReference>
<dbReference type="Gene3D" id="2.60.130.10">
    <property type="entry name" value="Aromatic compound dioxygenase"/>
    <property type="match status" value="1"/>
</dbReference>